<sequence length="136" mass="14632">MVQNMRIWLAPILTIVLLFAHTAVQRQADYASAEQASTSYNDRLPTILPILSIMEASDFPGNIVTIRGKITSGPATAPDGSVSFQVTDETGSLLVSVQETTVSFLQGDKIQATGRIGSHMNEVILRASQSDIVATR</sequence>
<gene>
    <name evidence="1" type="ORF">FE784_16415</name>
</gene>
<protein>
    <submittedName>
        <fullName evidence="1">Uncharacterized protein</fullName>
    </submittedName>
</protein>
<reference evidence="1 2" key="1">
    <citation type="submission" date="2019-05" db="EMBL/GenBank/DDBJ databases">
        <title>We sequenced the genome of Paenibacillus hemerocallicola KCTC 33185 for further insight into its adaptation and study the phylogeny of Paenibacillus.</title>
        <authorList>
            <person name="Narsing Rao M.P."/>
        </authorList>
    </citation>
    <scope>NUCLEOTIDE SEQUENCE [LARGE SCALE GENOMIC DNA]</scope>
    <source>
        <strain evidence="1 2">KCTC 33185</strain>
    </source>
</reference>
<dbReference type="AlphaFoldDB" id="A0A5C4T9A8"/>
<evidence type="ECO:0000313" key="1">
    <source>
        <dbReference type="EMBL" id="TNJ65180.1"/>
    </source>
</evidence>
<organism evidence="1 2">
    <name type="scientific">Paenibacillus hemerocallicola</name>
    <dbReference type="NCBI Taxonomy" id="1172614"/>
    <lineage>
        <taxon>Bacteria</taxon>
        <taxon>Bacillati</taxon>
        <taxon>Bacillota</taxon>
        <taxon>Bacilli</taxon>
        <taxon>Bacillales</taxon>
        <taxon>Paenibacillaceae</taxon>
        <taxon>Paenibacillus</taxon>
    </lineage>
</organism>
<dbReference type="RefSeq" id="WP_139603304.1">
    <property type="nucleotide sequence ID" value="NZ_VDCQ01000021.1"/>
</dbReference>
<comment type="caution">
    <text evidence="1">The sequence shown here is derived from an EMBL/GenBank/DDBJ whole genome shotgun (WGS) entry which is preliminary data.</text>
</comment>
<evidence type="ECO:0000313" key="2">
    <source>
        <dbReference type="Proteomes" id="UP000307943"/>
    </source>
</evidence>
<keyword evidence="2" id="KW-1185">Reference proteome</keyword>
<dbReference type="Proteomes" id="UP000307943">
    <property type="component" value="Unassembled WGS sequence"/>
</dbReference>
<dbReference type="EMBL" id="VDCQ01000021">
    <property type="protein sequence ID" value="TNJ65180.1"/>
    <property type="molecule type" value="Genomic_DNA"/>
</dbReference>
<name>A0A5C4T9A8_9BACL</name>
<dbReference type="OrthoDB" id="9859695at2"/>
<proteinExistence type="predicted"/>
<accession>A0A5C4T9A8</accession>